<dbReference type="PANTHER" id="PTHR37984:SF5">
    <property type="entry name" value="PROTEIN NYNRIN-LIKE"/>
    <property type="match status" value="1"/>
</dbReference>
<dbReference type="PANTHER" id="PTHR37984">
    <property type="entry name" value="PROTEIN CBG26694"/>
    <property type="match status" value="1"/>
</dbReference>
<dbReference type="STRING" id="7574.A0A1S3KB85"/>
<feature type="region of interest" description="Disordered" evidence="1">
    <location>
        <begin position="327"/>
        <end position="361"/>
    </location>
</feature>
<dbReference type="GeneID" id="106180292"/>
<dbReference type="OrthoDB" id="427129at2759"/>
<gene>
    <name evidence="4" type="primary">LOC106180292</name>
</gene>
<dbReference type="AlphaFoldDB" id="A0A1S3KB85"/>
<dbReference type="InParanoid" id="A0A1S3KB85"/>
<evidence type="ECO:0000259" key="2">
    <source>
        <dbReference type="Pfam" id="PF17921"/>
    </source>
</evidence>
<feature type="domain" description="Integrase zinc-binding" evidence="2">
    <location>
        <begin position="2"/>
        <end position="38"/>
    </location>
</feature>
<proteinExistence type="predicted"/>
<evidence type="ECO:0000256" key="1">
    <source>
        <dbReference type="SAM" id="MobiDB-lite"/>
    </source>
</evidence>
<evidence type="ECO:0000313" key="4">
    <source>
        <dbReference type="RefSeq" id="XP_013419699.1"/>
    </source>
</evidence>
<feature type="compositionally biased region" description="Basic and acidic residues" evidence="1">
    <location>
        <begin position="350"/>
        <end position="361"/>
    </location>
</feature>
<dbReference type="RefSeq" id="XP_013419699.1">
    <property type="nucleotide sequence ID" value="XM_013564245.1"/>
</dbReference>
<protein>
    <submittedName>
        <fullName evidence="4">Uncharacterized protein LOC106180292</fullName>
    </submittedName>
</protein>
<accession>A0A1S3KB85</accession>
<dbReference type="Gene3D" id="1.10.340.70">
    <property type="match status" value="1"/>
</dbReference>
<sequence length="361" mass="40839">MSVYKTLCRVRECYVWKGMRKHISKWVKRCPTCLAHKSTPQRTTLGELPMPAYPFQIVGMDLIGPFQESPKGNRNSVSSVTGFTPFFLVYGRNPRMPLSTLVGATNNHHPLKGRLSDLSDSLTAARDNLQAARLENKRRFDAKANANKIEVGDSVIIFAPDNVTFGSKWDPMWTVTRQRGNVFWVSHQQTGKSRVVNRDKLRLVDRGLAWDQVRPRARRVFKRRPNPVRAELQLGTTPVNINAPRAEVTQHAAVSKPDRRRHIADRDESELPVSVTGESQAASRRPTLHAKRTHNTITRHHTPTHSHNTRFRKRCLQATEQGDALLSQVEGDETGGPQPVKMSRITDSGSEEHMEVDSIQK</sequence>
<feature type="compositionally biased region" description="Basic residues" evidence="1">
    <location>
        <begin position="286"/>
        <end position="311"/>
    </location>
</feature>
<dbReference type="KEGG" id="lak:106180292"/>
<reference evidence="4" key="1">
    <citation type="submission" date="2025-08" db="UniProtKB">
        <authorList>
            <consortium name="RefSeq"/>
        </authorList>
    </citation>
    <scope>IDENTIFICATION</scope>
    <source>
        <tissue evidence="4">Gonads</tissue>
    </source>
</reference>
<dbReference type="InterPro" id="IPR050951">
    <property type="entry name" value="Retrovirus_Pol_polyprotein"/>
</dbReference>
<dbReference type="Proteomes" id="UP000085678">
    <property type="component" value="Unplaced"/>
</dbReference>
<organism evidence="3 4">
    <name type="scientific">Lingula anatina</name>
    <name type="common">Brachiopod</name>
    <name type="synonym">Lingula unguis</name>
    <dbReference type="NCBI Taxonomy" id="7574"/>
    <lineage>
        <taxon>Eukaryota</taxon>
        <taxon>Metazoa</taxon>
        <taxon>Spiralia</taxon>
        <taxon>Lophotrochozoa</taxon>
        <taxon>Brachiopoda</taxon>
        <taxon>Linguliformea</taxon>
        <taxon>Lingulata</taxon>
        <taxon>Lingulida</taxon>
        <taxon>Linguloidea</taxon>
        <taxon>Lingulidae</taxon>
        <taxon>Lingula</taxon>
    </lineage>
</organism>
<dbReference type="Pfam" id="PF17921">
    <property type="entry name" value="Integrase_H2C2"/>
    <property type="match status" value="1"/>
</dbReference>
<name>A0A1S3KB85_LINAN</name>
<evidence type="ECO:0000313" key="3">
    <source>
        <dbReference type="Proteomes" id="UP000085678"/>
    </source>
</evidence>
<keyword evidence="3" id="KW-1185">Reference proteome</keyword>
<dbReference type="InterPro" id="IPR041588">
    <property type="entry name" value="Integrase_H2C2"/>
</dbReference>
<feature type="region of interest" description="Disordered" evidence="1">
    <location>
        <begin position="251"/>
        <end position="311"/>
    </location>
</feature>